<comment type="caution">
    <text evidence="1">The sequence shown here is derived from an EMBL/GenBank/DDBJ whole genome shotgun (WGS) entry which is preliminary data.</text>
</comment>
<gene>
    <name evidence="1" type="ORF">GAYE_SCF12G3365</name>
</gene>
<organism evidence="1 2">
    <name type="scientific">Galdieria yellowstonensis</name>
    <dbReference type="NCBI Taxonomy" id="3028027"/>
    <lineage>
        <taxon>Eukaryota</taxon>
        <taxon>Rhodophyta</taxon>
        <taxon>Bangiophyceae</taxon>
        <taxon>Galdieriales</taxon>
        <taxon>Galdieriaceae</taxon>
        <taxon>Galdieria</taxon>
    </lineage>
</organism>
<reference evidence="1 2" key="1">
    <citation type="submission" date="2022-07" db="EMBL/GenBank/DDBJ databases">
        <title>Genome-wide signatures of adaptation to extreme environments.</title>
        <authorList>
            <person name="Cho C.H."/>
            <person name="Yoon H.S."/>
        </authorList>
    </citation>
    <scope>NUCLEOTIDE SEQUENCE [LARGE SCALE GENOMIC DNA]</scope>
    <source>
        <strain evidence="1 2">108.79 E11</strain>
    </source>
</reference>
<accession>A0AAV9IDJ8</accession>
<proteinExistence type="predicted"/>
<protein>
    <submittedName>
        <fullName evidence="1">Uncharacterized protein</fullName>
    </submittedName>
</protein>
<keyword evidence="2" id="KW-1185">Reference proteome</keyword>
<sequence length="119" mass="13557">MDQVVPSTEYNNRLVHVTDFSQSSANWLRQVASHMERKGYMDIHDWNEIIQQISYDDQIRNIYGWWRASNTSSNSSSSSSLQPGQIEVRCIEKNTMTYRFSCPSPPIDAGIFSGTISCG</sequence>
<name>A0AAV9IDJ8_9RHOD</name>
<evidence type="ECO:0000313" key="1">
    <source>
        <dbReference type="EMBL" id="KAK4525457.1"/>
    </source>
</evidence>
<dbReference type="Proteomes" id="UP001300502">
    <property type="component" value="Unassembled WGS sequence"/>
</dbReference>
<evidence type="ECO:0000313" key="2">
    <source>
        <dbReference type="Proteomes" id="UP001300502"/>
    </source>
</evidence>
<dbReference type="AlphaFoldDB" id="A0AAV9IDJ8"/>
<dbReference type="EMBL" id="JANCYU010000030">
    <property type="protein sequence ID" value="KAK4525457.1"/>
    <property type="molecule type" value="Genomic_DNA"/>
</dbReference>